<name>A0A510C2B9_9RHAB</name>
<evidence type="ECO:0000313" key="2">
    <source>
        <dbReference type="Proteomes" id="UP000681380"/>
    </source>
</evidence>
<protein>
    <submittedName>
        <fullName evidence="1">Putative M protein</fullName>
    </submittedName>
</protein>
<dbReference type="RefSeq" id="YP_010798023.1">
    <property type="nucleotide sequence ID" value="NC_076289.1"/>
</dbReference>
<organism evidence="1 2">
    <name type="scientific">Trifolium pratense virus B</name>
    <dbReference type="NCBI Taxonomy" id="2448907"/>
    <lineage>
        <taxon>Viruses</taxon>
        <taxon>Riboviria</taxon>
        <taxon>Orthornavirae</taxon>
        <taxon>Negarnaviricota</taxon>
        <taxon>Haploviricotina</taxon>
        <taxon>Monjiviricetes</taxon>
        <taxon>Mononegavirales</taxon>
        <taxon>Rhabdoviridae</taxon>
        <taxon>Betarhabdovirinae</taxon>
        <taxon>Alphacytorhabdovirus</taxon>
        <taxon>Alphacytorhabdovirus betatrifolii</taxon>
        <taxon>Cytorhabdovirus betatrifolii</taxon>
    </lineage>
</organism>
<proteinExistence type="predicted"/>
<keyword evidence="2" id="KW-1185">Reference proteome</keyword>
<accession>A0A510C2B9</accession>
<sequence length="171" mass="19285">MRWYRLTFNDTTWNFDHSDRYSGVLCNSSTAELWKSGLKEIVKDQASLQEILINLLNKGHINQITYYINSDIFGPGTPRSELLFPQEVFFPSNHELKIGRRREILNPRVVSLKDCTYVFSGIMNIGIAELEDSDITPLKHAKGASFVGCLDNNPFGLISGIKNSIITGTKS</sequence>
<dbReference type="GeneID" id="80536058"/>
<dbReference type="Proteomes" id="UP000681380">
    <property type="component" value="Segment"/>
</dbReference>
<dbReference type="KEGG" id="vg:80536058"/>
<evidence type="ECO:0000313" key="1">
    <source>
        <dbReference type="EMBL" id="AYH53271.1"/>
    </source>
</evidence>
<reference evidence="1 2" key="1">
    <citation type="journal article" date="2019" name="Plant Pathol.">
        <title>Molecular and biological properties of two putative new cytorhabdoviruses infecting Trifolium pratense.</title>
        <authorList>
            <person name="Franova J."/>
            <person name="Sarkisova T."/>
            <person name="Jakesova H."/>
            <person name="Koloniuk I."/>
        </authorList>
    </citation>
    <scope>NUCLEOTIDE SEQUENCE [LARGE SCALE GENOMIC DNA]</scope>
    <source>
        <strain evidence="1">1/2014</strain>
    </source>
</reference>
<dbReference type="EMBL" id="MH982249">
    <property type="protein sequence ID" value="AYH53271.1"/>
    <property type="molecule type" value="Viral_cRNA"/>
</dbReference>